<evidence type="ECO:0000313" key="3">
    <source>
        <dbReference type="EMBL" id="KAF4386309.1"/>
    </source>
</evidence>
<dbReference type="InterPro" id="IPR040256">
    <property type="entry name" value="At4g02000-like"/>
</dbReference>
<sequence>MASSSSNVDNIEEGWKNIQLEEEEAEETFYEENEENDEEDDLTIDSRWCLVGRMLTGKVSDFRIFQNLMADLWKPGKGMYAKQLDQNRFLFQFYHELDIKRVIKGSPWTYDRKQLIITRLNDGDNPRTVNLNTLDLWLQIHDLQNGFMTMKVATATSSPGVNTNLPCDNYGMPTDPVFMRISSPDISQSKTKNKGIMLYDSQNADVELTQAELKRKRFAAENKNGPAVVPATSAEEHNPESTSRAPSLSGSTAWPLLNPKSTPLLGSAWPLLSSSHNQPYPYPPQPYMNGHRSFPGRRLRYLDYWNHCNTMRWLAGDFIPPQHNTLSLHEASSGIATSVADSESVSIGNSLLSISGQQLFSDGTESPWEEHSVCSKGLSSTLTSSICCSSETDSEEQTGSAESPWEKLSICFFGLSSTSLLTIGCCCCCCTTFGGSGALRQDGRALTLQK</sequence>
<evidence type="ECO:0000259" key="2">
    <source>
        <dbReference type="Pfam" id="PF14111"/>
    </source>
</evidence>
<evidence type="ECO:0000313" key="4">
    <source>
        <dbReference type="Proteomes" id="UP000583929"/>
    </source>
</evidence>
<keyword evidence="4" id="KW-1185">Reference proteome</keyword>
<feature type="compositionally biased region" description="Polar residues" evidence="1">
    <location>
        <begin position="240"/>
        <end position="252"/>
    </location>
</feature>
<dbReference type="AlphaFoldDB" id="A0A7J6GW43"/>
<accession>A0A7J6GW43</accession>
<name>A0A7J6GW43_CANSA</name>
<comment type="caution">
    <text evidence="3">The sequence shown here is derived from an EMBL/GenBank/DDBJ whole genome shotgun (WGS) entry which is preliminary data.</text>
</comment>
<dbReference type="Proteomes" id="UP000583929">
    <property type="component" value="Unassembled WGS sequence"/>
</dbReference>
<feature type="region of interest" description="Disordered" evidence="1">
    <location>
        <begin position="1"/>
        <end position="39"/>
    </location>
</feature>
<evidence type="ECO:0000256" key="1">
    <source>
        <dbReference type="SAM" id="MobiDB-lite"/>
    </source>
</evidence>
<organism evidence="3 4">
    <name type="scientific">Cannabis sativa</name>
    <name type="common">Hemp</name>
    <name type="synonym">Marijuana</name>
    <dbReference type="NCBI Taxonomy" id="3483"/>
    <lineage>
        <taxon>Eukaryota</taxon>
        <taxon>Viridiplantae</taxon>
        <taxon>Streptophyta</taxon>
        <taxon>Embryophyta</taxon>
        <taxon>Tracheophyta</taxon>
        <taxon>Spermatophyta</taxon>
        <taxon>Magnoliopsida</taxon>
        <taxon>eudicotyledons</taxon>
        <taxon>Gunneridae</taxon>
        <taxon>Pentapetalae</taxon>
        <taxon>rosids</taxon>
        <taxon>fabids</taxon>
        <taxon>Rosales</taxon>
        <taxon>Cannabaceae</taxon>
        <taxon>Cannabis</taxon>
    </lineage>
</organism>
<dbReference type="PANTHER" id="PTHR31286">
    <property type="entry name" value="GLYCINE-RICH CELL WALL STRUCTURAL PROTEIN 1.8-LIKE"/>
    <property type="match status" value="1"/>
</dbReference>
<dbReference type="EMBL" id="JAATIQ010000083">
    <property type="protein sequence ID" value="KAF4386309.1"/>
    <property type="molecule type" value="Genomic_DNA"/>
</dbReference>
<feature type="compositionally biased region" description="Acidic residues" evidence="1">
    <location>
        <begin position="20"/>
        <end position="39"/>
    </location>
</feature>
<gene>
    <name evidence="3" type="ORF">G4B88_003526</name>
</gene>
<dbReference type="Pfam" id="PF14111">
    <property type="entry name" value="DUF4283"/>
    <property type="match status" value="1"/>
</dbReference>
<reference evidence="3 4" key="1">
    <citation type="journal article" date="2020" name="bioRxiv">
        <title>Sequence and annotation of 42 cannabis genomes reveals extensive copy number variation in cannabinoid synthesis and pathogen resistance genes.</title>
        <authorList>
            <person name="Mckernan K.J."/>
            <person name="Helbert Y."/>
            <person name="Kane L.T."/>
            <person name="Ebling H."/>
            <person name="Zhang L."/>
            <person name="Liu B."/>
            <person name="Eaton Z."/>
            <person name="Mclaughlin S."/>
            <person name="Kingan S."/>
            <person name="Baybayan P."/>
            <person name="Concepcion G."/>
            <person name="Jordan M."/>
            <person name="Riva A."/>
            <person name="Barbazuk W."/>
            <person name="Harkins T."/>
        </authorList>
    </citation>
    <scope>NUCLEOTIDE SEQUENCE [LARGE SCALE GENOMIC DNA]</scope>
    <source>
        <strain evidence="4">cv. Jamaican Lion 4</strain>
        <tissue evidence="3">Leaf</tissue>
    </source>
</reference>
<dbReference type="PANTHER" id="PTHR31286:SF153">
    <property type="entry name" value="DUF4283 DOMAIN PROTEIN"/>
    <property type="match status" value="1"/>
</dbReference>
<protein>
    <recommendedName>
        <fullName evidence="2">DUF4283 domain-containing protein</fullName>
    </recommendedName>
</protein>
<dbReference type="InterPro" id="IPR025558">
    <property type="entry name" value="DUF4283"/>
</dbReference>
<proteinExistence type="predicted"/>
<feature type="region of interest" description="Disordered" evidence="1">
    <location>
        <begin position="221"/>
        <end position="252"/>
    </location>
</feature>
<feature type="domain" description="DUF4283" evidence="2">
    <location>
        <begin position="47"/>
        <end position="123"/>
    </location>
</feature>